<protein>
    <recommendedName>
        <fullName evidence="3">F-box domain-containing protein</fullName>
    </recommendedName>
</protein>
<dbReference type="Gene3D" id="3.80.10.10">
    <property type="entry name" value="Ribonuclease Inhibitor"/>
    <property type="match status" value="1"/>
</dbReference>
<dbReference type="SUPFAM" id="SSF52047">
    <property type="entry name" value="RNI-like"/>
    <property type="match status" value="1"/>
</dbReference>
<comment type="caution">
    <text evidence="1">The sequence shown here is derived from an EMBL/GenBank/DDBJ whole genome shotgun (WGS) entry which is preliminary data.</text>
</comment>
<reference evidence="1" key="1">
    <citation type="submission" date="2021-01" db="EMBL/GenBank/DDBJ databases">
        <title>Adiantum capillus-veneris genome.</title>
        <authorList>
            <person name="Fang Y."/>
            <person name="Liao Q."/>
        </authorList>
    </citation>
    <scope>NUCLEOTIDE SEQUENCE</scope>
    <source>
        <strain evidence="1">H3</strain>
        <tissue evidence="1">Leaf</tissue>
    </source>
</reference>
<accession>A0A9D4Z696</accession>
<sequence>MATSASLVELCGRAMAELANRDAAKREELFRLPSELLAHIIPLLSPLALESLLTQSYFKLSFVENCGRTHAKQHSIVKRSFHTMMHGCSLCCLNGAWKRHFEKRWPSGFKKLRFDTLLASTEVVLLNLHDNEALIDWRQRFWEAHVQECLNDAVARISTSHHQKPLCDMILPNHLSLVIGCEVANSGTRASVTSCLNHICCQFGKHVRYLRLRGALCTMELSILLNSCTDLQHIVCSHVDNVIQVECLCLLLSQNRGRLHILEFQNCRYSEDGLLKICGSLKADGEDHCLLQHLFVHSSRTLLTRRSNSSPFMCFLHACRYLRSLVLIDNQVDLVTVSELLSTIPIRMSHVSVFHVRENELMGLTAPSCSQSFQRNVSLSLKALDMRSNNISSQDIEEFLPYFGFMPLLELLNLSDNPLGDRGLKALLPYLGLLKLSELSLSACNLSMKGVCSLLDLITTVKLPLRSLSLSHNYLGSLMANSLANFLHHGMVERLDIGDIGLGIDGCLALQSALNEAPSLSHFNLRENRLGSAGAALFSKLVAIPNSLKVIDLSSNLFDRQCLQSVAFQLISLQGGMLELVDLRNNRAQDLKIFENIKKPPQVLLSEVGNLYDDDP</sequence>
<organism evidence="1 2">
    <name type="scientific">Adiantum capillus-veneris</name>
    <name type="common">Maidenhair fern</name>
    <dbReference type="NCBI Taxonomy" id="13818"/>
    <lineage>
        <taxon>Eukaryota</taxon>
        <taxon>Viridiplantae</taxon>
        <taxon>Streptophyta</taxon>
        <taxon>Embryophyta</taxon>
        <taxon>Tracheophyta</taxon>
        <taxon>Polypodiopsida</taxon>
        <taxon>Polypodiidae</taxon>
        <taxon>Polypodiales</taxon>
        <taxon>Pteridineae</taxon>
        <taxon>Pteridaceae</taxon>
        <taxon>Vittarioideae</taxon>
        <taxon>Adiantum</taxon>
    </lineage>
</organism>
<keyword evidence="2" id="KW-1185">Reference proteome</keyword>
<dbReference type="Proteomes" id="UP000886520">
    <property type="component" value="Chromosome 22"/>
</dbReference>
<evidence type="ECO:0000313" key="2">
    <source>
        <dbReference type="Proteomes" id="UP000886520"/>
    </source>
</evidence>
<dbReference type="InterPro" id="IPR001611">
    <property type="entry name" value="Leu-rich_rpt"/>
</dbReference>
<name>A0A9D4Z696_ADICA</name>
<proteinExistence type="predicted"/>
<dbReference type="InterPro" id="IPR032675">
    <property type="entry name" value="LRR_dom_sf"/>
</dbReference>
<dbReference type="PROSITE" id="PS51450">
    <property type="entry name" value="LRR"/>
    <property type="match status" value="1"/>
</dbReference>
<dbReference type="EMBL" id="JABFUD020000022">
    <property type="protein sequence ID" value="KAI5062167.1"/>
    <property type="molecule type" value="Genomic_DNA"/>
</dbReference>
<dbReference type="PANTHER" id="PTHR47818">
    <property type="entry name" value="RNI-LIKE SUPERFAMILY PROTEIN"/>
    <property type="match status" value="1"/>
</dbReference>
<evidence type="ECO:0008006" key="3">
    <source>
        <dbReference type="Google" id="ProtNLM"/>
    </source>
</evidence>
<dbReference type="SMART" id="SM00368">
    <property type="entry name" value="LRR_RI"/>
    <property type="match status" value="5"/>
</dbReference>
<dbReference type="PANTHER" id="PTHR47818:SF2">
    <property type="entry name" value="F-BOX DOMAIN-CONTAINING PROTEIN"/>
    <property type="match status" value="1"/>
</dbReference>
<dbReference type="Pfam" id="PF13516">
    <property type="entry name" value="LRR_6"/>
    <property type="match status" value="2"/>
</dbReference>
<evidence type="ECO:0000313" key="1">
    <source>
        <dbReference type="EMBL" id="KAI5062167.1"/>
    </source>
</evidence>
<dbReference type="AlphaFoldDB" id="A0A9D4Z696"/>
<gene>
    <name evidence="1" type="ORF">GOP47_0022706</name>
</gene>
<dbReference type="OrthoDB" id="120976at2759"/>